<proteinExistence type="predicted"/>
<evidence type="ECO:0000313" key="1">
    <source>
        <dbReference type="EMBL" id="PZX58082.1"/>
    </source>
</evidence>
<organism evidence="1 2">
    <name type="scientific">Algoriphagus chordae</name>
    <dbReference type="NCBI Taxonomy" id="237019"/>
    <lineage>
        <taxon>Bacteria</taxon>
        <taxon>Pseudomonadati</taxon>
        <taxon>Bacteroidota</taxon>
        <taxon>Cytophagia</taxon>
        <taxon>Cytophagales</taxon>
        <taxon>Cyclobacteriaceae</taxon>
        <taxon>Algoriphagus</taxon>
    </lineage>
</organism>
<dbReference type="AlphaFoldDB" id="A0A2W7T4J3"/>
<comment type="caution">
    <text evidence="1">The sequence shown here is derived from an EMBL/GenBank/DDBJ whole genome shotgun (WGS) entry which is preliminary data.</text>
</comment>
<accession>A0A2W7T4J3</accession>
<dbReference type="Proteomes" id="UP000248882">
    <property type="component" value="Unassembled WGS sequence"/>
</dbReference>
<gene>
    <name evidence="1" type="ORF">LV85_00268</name>
</gene>
<keyword evidence="2" id="KW-1185">Reference proteome</keyword>
<evidence type="ECO:0008006" key="3">
    <source>
        <dbReference type="Google" id="ProtNLM"/>
    </source>
</evidence>
<reference evidence="1 2" key="1">
    <citation type="submission" date="2018-06" db="EMBL/GenBank/DDBJ databases">
        <title>Genomic Encyclopedia of Archaeal and Bacterial Type Strains, Phase II (KMG-II): from individual species to whole genera.</title>
        <authorList>
            <person name="Goeker M."/>
        </authorList>
    </citation>
    <scope>NUCLEOTIDE SEQUENCE [LARGE SCALE GENOMIC DNA]</scope>
    <source>
        <strain evidence="1 2">DSM 19830</strain>
    </source>
</reference>
<dbReference type="RefSeq" id="WP_111316365.1">
    <property type="nucleotide sequence ID" value="NZ_QKZT01000001.1"/>
</dbReference>
<evidence type="ECO:0000313" key="2">
    <source>
        <dbReference type="Proteomes" id="UP000248882"/>
    </source>
</evidence>
<name>A0A2W7T4J3_9BACT</name>
<dbReference type="EMBL" id="QKZT01000001">
    <property type="protein sequence ID" value="PZX58082.1"/>
    <property type="molecule type" value="Genomic_DNA"/>
</dbReference>
<protein>
    <recommendedName>
        <fullName evidence="3">Cytochrome c domain-containing protein</fullName>
    </recommendedName>
</protein>
<dbReference type="OrthoDB" id="1524066at2"/>
<sequence>MKIRYTLLICAFGLITYQSCTSTKKASNNTLALVTYDKDIQPIMLAHCTPCHYPEGEKDQLDTYDRVLSRIDDILDRTQRDTSEKGYMPHKMKKPALSQEELAVFFKWMEDGMPEK</sequence>